<dbReference type="InterPro" id="IPR052777">
    <property type="entry name" value="Acetyltransferase_Enz"/>
</dbReference>
<protein>
    <submittedName>
        <fullName evidence="2">Acetyltransferase (GNAT) family protein</fullName>
    </submittedName>
</protein>
<keyword evidence="2" id="KW-0808">Transferase</keyword>
<evidence type="ECO:0000313" key="2">
    <source>
        <dbReference type="EMBL" id="VYT81822.1"/>
    </source>
</evidence>
<dbReference type="CDD" id="cd04301">
    <property type="entry name" value="NAT_SF"/>
    <property type="match status" value="1"/>
</dbReference>
<gene>
    <name evidence="2" type="ORF">VALFYP47_00914</name>
</gene>
<dbReference type="PANTHER" id="PTHR43305">
    <property type="entry name" value="FAMILY N-ACETYLTRANSFERASE, PUTATIVE (AFU_ORTHOLOGUE AFUA_2G01380)-RELATED"/>
    <property type="match status" value="1"/>
</dbReference>
<dbReference type="RefSeq" id="WP_422103803.1">
    <property type="nucleotide sequence ID" value="NZ_CACRUN010000009.1"/>
</dbReference>
<dbReference type="InterPro" id="IPR000182">
    <property type="entry name" value="GNAT_dom"/>
</dbReference>
<dbReference type="InterPro" id="IPR016181">
    <property type="entry name" value="Acyl_CoA_acyltransferase"/>
</dbReference>
<name>A0A6N2ZZ85_9FIRM</name>
<sequence length="154" mass="17713">MIKIIDGKPYLDQVKELIIEYTQWLGRDLSFQNLDKELADIAEKYTAPNGELLVAVDDNGVVLGMVAYYQHSDTRCEMKRLYVCPAGRGHALGDRLVESIMDHAKTSGYKEMVLDTIEPLQAAIHLYKKHGFLECEPYYHNPMDDVIYMRKELD</sequence>
<dbReference type="GO" id="GO:0016747">
    <property type="term" value="F:acyltransferase activity, transferring groups other than amino-acyl groups"/>
    <property type="evidence" value="ECO:0007669"/>
    <property type="project" value="InterPro"/>
</dbReference>
<accession>A0A6N2ZZ85</accession>
<dbReference type="PANTHER" id="PTHR43305:SF1">
    <property type="entry name" value="FAMILY N-ACETYLTRANSFERASE, PUTATIVE (AFU_ORTHOLOGUE AFUA_2G01380)-RELATED"/>
    <property type="match status" value="1"/>
</dbReference>
<dbReference type="EMBL" id="CACRUN010000009">
    <property type="protein sequence ID" value="VYT81822.1"/>
    <property type="molecule type" value="Genomic_DNA"/>
</dbReference>
<reference evidence="2" key="1">
    <citation type="submission" date="2019-11" db="EMBL/GenBank/DDBJ databases">
        <authorList>
            <person name="Feng L."/>
        </authorList>
    </citation>
    <scope>NUCLEOTIDE SEQUENCE</scope>
    <source>
        <strain evidence="2">VatypicaLFYP47</strain>
    </source>
</reference>
<evidence type="ECO:0000259" key="1">
    <source>
        <dbReference type="PROSITE" id="PS51186"/>
    </source>
</evidence>
<feature type="domain" description="N-acetyltransferase" evidence="1">
    <location>
        <begin position="1"/>
        <end position="154"/>
    </location>
</feature>
<organism evidence="2">
    <name type="scientific">Veillonella atypica</name>
    <dbReference type="NCBI Taxonomy" id="39777"/>
    <lineage>
        <taxon>Bacteria</taxon>
        <taxon>Bacillati</taxon>
        <taxon>Bacillota</taxon>
        <taxon>Negativicutes</taxon>
        <taxon>Veillonellales</taxon>
        <taxon>Veillonellaceae</taxon>
        <taxon>Veillonella</taxon>
    </lineage>
</organism>
<dbReference type="Pfam" id="PF00583">
    <property type="entry name" value="Acetyltransf_1"/>
    <property type="match status" value="1"/>
</dbReference>
<dbReference type="AlphaFoldDB" id="A0A6N2ZZ85"/>
<dbReference type="Gene3D" id="3.40.630.30">
    <property type="match status" value="1"/>
</dbReference>
<dbReference type="SUPFAM" id="SSF55729">
    <property type="entry name" value="Acyl-CoA N-acyltransferases (Nat)"/>
    <property type="match status" value="1"/>
</dbReference>
<proteinExistence type="predicted"/>
<dbReference type="PROSITE" id="PS51186">
    <property type="entry name" value="GNAT"/>
    <property type="match status" value="1"/>
</dbReference>